<protein>
    <recommendedName>
        <fullName evidence="2">Putative plant transposon protein domain-containing protein</fullName>
    </recommendedName>
</protein>
<proteinExistence type="predicted"/>
<evidence type="ECO:0000313" key="3">
    <source>
        <dbReference type="EMBL" id="KAG5606290.1"/>
    </source>
</evidence>
<feature type="region of interest" description="Disordered" evidence="1">
    <location>
        <begin position="417"/>
        <end position="449"/>
    </location>
</feature>
<feature type="domain" description="Putative plant transposon protein" evidence="2">
    <location>
        <begin position="59"/>
        <end position="214"/>
    </location>
</feature>
<sequence length="449" mass="49616">MEEALSEPDDDQPLQSRRFELRARSHTTSNKVPPTSTLAKSMPTPAPPVPQVVPPARLLNRPRGSFIPSWVREFYTTYDELVPKRKNKAGEFRPIKSVTVRGVEVSCNDEHINDVLDRPPGSARDMKGVEIKKKDLNIAARCWFEFSSSSLMPSQNKSILRHAKAACLGSILSKRRLNLSLIIEQEMAMRAKQKQISFPFPVLIRELCKHAGVPRDVASEFDVTLSSSTGIRCIEAEYTREEADRKRIALVDTSPKVDVNSIPIEASLPTPTSESSERSIPLMIEVAILAAMIPLQTSIDTFTMRVKACESRYGETSEISALKAKVPEFRKDVDYLKSTDFTLLLEAVDNLDAPKTLEIPSATAGDVPRDKTIFDESDAETDEEQIAIRDKSIYRDLPNLGEMIIQSVIQTSRIETSMEAPSGSGTAVSSEATLGTDAQVHTDAPGTDS</sequence>
<evidence type="ECO:0000313" key="4">
    <source>
        <dbReference type="Proteomes" id="UP000824120"/>
    </source>
</evidence>
<keyword evidence="4" id="KW-1185">Reference proteome</keyword>
<feature type="compositionally biased region" description="Acidic residues" evidence="1">
    <location>
        <begin position="1"/>
        <end position="12"/>
    </location>
</feature>
<feature type="region of interest" description="Disordered" evidence="1">
    <location>
        <begin position="1"/>
        <end position="56"/>
    </location>
</feature>
<evidence type="ECO:0000256" key="1">
    <source>
        <dbReference type="SAM" id="MobiDB-lite"/>
    </source>
</evidence>
<dbReference type="PANTHER" id="PTHR33180:SF31">
    <property type="entry name" value="POLYPROTEIN PROTEIN"/>
    <property type="match status" value="1"/>
</dbReference>
<dbReference type="Proteomes" id="UP000824120">
    <property type="component" value="Chromosome 5"/>
</dbReference>
<name>A0A9J5Z0T8_SOLCO</name>
<organism evidence="3 4">
    <name type="scientific">Solanum commersonii</name>
    <name type="common">Commerson's wild potato</name>
    <name type="synonym">Commerson's nightshade</name>
    <dbReference type="NCBI Taxonomy" id="4109"/>
    <lineage>
        <taxon>Eukaryota</taxon>
        <taxon>Viridiplantae</taxon>
        <taxon>Streptophyta</taxon>
        <taxon>Embryophyta</taxon>
        <taxon>Tracheophyta</taxon>
        <taxon>Spermatophyta</taxon>
        <taxon>Magnoliopsida</taxon>
        <taxon>eudicotyledons</taxon>
        <taxon>Gunneridae</taxon>
        <taxon>Pentapetalae</taxon>
        <taxon>asterids</taxon>
        <taxon>lamiids</taxon>
        <taxon>Solanales</taxon>
        <taxon>Solanaceae</taxon>
        <taxon>Solanoideae</taxon>
        <taxon>Solaneae</taxon>
        <taxon>Solanum</taxon>
    </lineage>
</organism>
<feature type="compositionally biased region" description="Polar residues" evidence="1">
    <location>
        <begin position="26"/>
        <end position="39"/>
    </location>
</feature>
<feature type="compositionally biased region" description="Pro residues" evidence="1">
    <location>
        <begin position="44"/>
        <end position="53"/>
    </location>
</feature>
<comment type="caution">
    <text evidence="3">The sequence shown here is derived from an EMBL/GenBank/DDBJ whole genome shotgun (WGS) entry which is preliminary data.</text>
</comment>
<dbReference type="AlphaFoldDB" id="A0A9J5Z0T8"/>
<dbReference type="EMBL" id="JACXVP010000005">
    <property type="protein sequence ID" value="KAG5606290.1"/>
    <property type="molecule type" value="Genomic_DNA"/>
</dbReference>
<dbReference type="OrthoDB" id="1306244at2759"/>
<feature type="compositionally biased region" description="Polar residues" evidence="1">
    <location>
        <begin position="423"/>
        <end position="433"/>
    </location>
</feature>
<dbReference type="Pfam" id="PF20167">
    <property type="entry name" value="Transposase_32"/>
    <property type="match status" value="1"/>
</dbReference>
<gene>
    <name evidence="3" type="ORF">H5410_027782</name>
</gene>
<reference evidence="3 4" key="1">
    <citation type="submission" date="2020-09" db="EMBL/GenBank/DDBJ databases">
        <title>De no assembly of potato wild relative species, Solanum commersonii.</title>
        <authorList>
            <person name="Cho K."/>
        </authorList>
    </citation>
    <scope>NUCLEOTIDE SEQUENCE [LARGE SCALE GENOMIC DNA]</scope>
    <source>
        <strain evidence="3">LZ3.2</strain>
        <tissue evidence="3">Leaf</tissue>
    </source>
</reference>
<dbReference type="PANTHER" id="PTHR33180">
    <property type="entry name" value="PHOTOSYSTEM II CP43 REACTION CENTER PROTEIN"/>
    <property type="match status" value="1"/>
</dbReference>
<evidence type="ECO:0000259" key="2">
    <source>
        <dbReference type="Pfam" id="PF20167"/>
    </source>
</evidence>
<accession>A0A9J5Z0T8</accession>
<dbReference type="InterPro" id="IPR046796">
    <property type="entry name" value="Transposase_32_dom"/>
</dbReference>